<dbReference type="GO" id="GO:0003955">
    <property type="term" value="F:NAD(P)H dehydrogenase (quinone) activity"/>
    <property type="evidence" value="ECO:0007669"/>
    <property type="project" value="TreeGrafter"/>
</dbReference>
<accession>A0A4P7CX08</accession>
<dbReference type="InterPro" id="IPR029039">
    <property type="entry name" value="Flavoprotein-like_sf"/>
</dbReference>
<dbReference type="EMBL" id="CP038149">
    <property type="protein sequence ID" value="QBQ99336.1"/>
    <property type="molecule type" value="Genomic_DNA"/>
</dbReference>
<dbReference type="InterPro" id="IPR051545">
    <property type="entry name" value="NAD(P)H_dehydrogenase_qn"/>
</dbReference>
<evidence type="ECO:0000259" key="3">
    <source>
        <dbReference type="Pfam" id="PF02525"/>
    </source>
</evidence>
<dbReference type="Proteomes" id="UP000295727">
    <property type="component" value="Chromosome 2"/>
</dbReference>
<dbReference type="AlphaFoldDB" id="A0A4P7CX08"/>
<feature type="domain" description="Flavodoxin-like fold" evidence="3">
    <location>
        <begin position="11"/>
        <end position="215"/>
    </location>
</feature>
<dbReference type="Pfam" id="PF02525">
    <property type="entry name" value="Flavodoxin_2"/>
    <property type="match status" value="1"/>
</dbReference>
<evidence type="ECO:0000256" key="1">
    <source>
        <dbReference type="ARBA" id="ARBA00006252"/>
    </source>
</evidence>
<keyword evidence="5" id="KW-1185">Reference proteome</keyword>
<dbReference type="PANTHER" id="PTHR10204:SF34">
    <property type="entry name" value="NAD(P)H DEHYDROGENASE [QUINONE] 1 ISOFORM 1"/>
    <property type="match status" value="1"/>
</dbReference>
<name>A0A4P7CX08_9BURK</name>
<evidence type="ECO:0000313" key="4">
    <source>
        <dbReference type="EMBL" id="QBQ99336.1"/>
    </source>
</evidence>
<dbReference type="Gene3D" id="3.40.50.360">
    <property type="match status" value="1"/>
</dbReference>
<dbReference type="GO" id="GO:0005829">
    <property type="term" value="C:cytosol"/>
    <property type="evidence" value="ECO:0007669"/>
    <property type="project" value="TreeGrafter"/>
</dbReference>
<keyword evidence="2" id="KW-0560">Oxidoreductase</keyword>
<evidence type="ECO:0000256" key="2">
    <source>
        <dbReference type="ARBA" id="ARBA00023002"/>
    </source>
</evidence>
<dbReference type="OrthoDB" id="9798454at2"/>
<evidence type="ECO:0000313" key="5">
    <source>
        <dbReference type="Proteomes" id="UP000295727"/>
    </source>
</evidence>
<dbReference type="SUPFAM" id="SSF52218">
    <property type="entry name" value="Flavoproteins"/>
    <property type="match status" value="1"/>
</dbReference>
<protein>
    <submittedName>
        <fullName evidence="4">Flavodoxin family protein</fullName>
    </submittedName>
</protein>
<dbReference type="KEGG" id="ppai:E1956_19250"/>
<gene>
    <name evidence="4" type="ORF">E1956_19250</name>
</gene>
<comment type="similarity">
    <text evidence="1">Belongs to the NAD(P)H dehydrogenase (quinone) family.</text>
</comment>
<reference evidence="4 5" key="1">
    <citation type="submission" date="2019-03" db="EMBL/GenBank/DDBJ databases">
        <title>Paraburkholderia sp. 7MH5, isolated from subtropical forest soil.</title>
        <authorList>
            <person name="Gao Z.-H."/>
            <person name="Qiu L.-H."/>
        </authorList>
    </citation>
    <scope>NUCLEOTIDE SEQUENCE [LARGE SCALE GENOMIC DNA]</scope>
    <source>
        <strain evidence="4 5">7MH5</strain>
    </source>
</reference>
<proteinExistence type="inferred from homology"/>
<organism evidence="4 5">
    <name type="scientific">Paraburkholderia pallida</name>
    <dbReference type="NCBI Taxonomy" id="2547399"/>
    <lineage>
        <taxon>Bacteria</taxon>
        <taxon>Pseudomonadati</taxon>
        <taxon>Pseudomonadota</taxon>
        <taxon>Betaproteobacteria</taxon>
        <taxon>Burkholderiales</taxon>
        <taxon>Burkholderiaceae</taxon>
        <taxon>Paraburkholderia</taxon>
    </lineage>
</organism>
<dbReference type="PANTHER" id="PTHR10204">
    <property type="entry name" value="NAD P H OXIDOREDUCTASE-RELATED"/>
    <property type="match status" value="1"/>
</dbReference>
<dbReference type="InterPro" id="IPR003680">
    <property type="entry name" value="Flavodoxin_fold"/>
</dbReference>
<sequence length="256" mass="29424">MSLVEDCARRRVLVVHAHPEPQSFTSSMFRAAQEVLLDSGHEVRTSDLYAKGFNPVASSADFETREDPEYLVYAKEQRAGRLGGTLSPDITEEVENVLWADLVVLNFPIFWFSTPAILKGWIDRVFLSGQFYGGMRFYDRGGMKGKRAWVTATLGGRPHMFGKDAVHDEIDIMLTHLLRGTLAYVGFEVLEPFFGYHVPYISEKERAEILARFDQDVRNWQTRQTLSFRSLDEFDEHLYPLTPEQAARDRSNRRKP</sequence>